<name>A8YDC1_MICA7</name>
<evidence type="ECO:0000313" key="2">
    <source>
        <dbReference type="EMBL" id="CAO89362.1"/>
    </source>
</evidence>
<feature type="transmembrane region" description="Helical" evidence="1">
    <location>
        <begin position="112"/>
        <end position="128"/>
    </location>
</feature>
<proteinExistence type="predicted"/>
<reference evidence="2" key="1">
    <citation type="submission" date="2007-08" db="EMBL/GenBank/DDBJ databases">
        <authorList>
            <person name="Frangeul L."/>
        </authorList>
    </citation>
    <scope>NUCLEOTIDE SEQUENCE</scope>
    <source>
        <strain evidence="2">PCC 7806</strain>
    </source>
</reference>
<dbReference type="AlphaFoldDB" id="A8YDC1"/>
<keyword evidence="1" id="KW-0472">Membrane</keyword>
<keyword evidence="1" id="KW-0812">Transmembrane</keyword>
<dbReference type="EMBL" id="AM778921">
    <property type="protein sequence ID" value="CAO89362.1"/>
    <property type="molecule type" value="Genomic_DNA"/>
</dbReference>
<sequence>MIMFWRTILLTFLIPSVYGLFGWSIAQERLSWSDWLLARGDEMNWTLTSEWLEIIIYILAVGVILSIALGLTLFSNLMPLFFRSWFKNDISAVLSILGWSLAVVFIFHKWAVFTRALILLAAAILGRLELQEAGYNRWQVFLTITILCLGSFSLGIWAYHLWGHEFHQVTTD</sequence>
<gene>
    <name evidence="2" type="ORF">IPF_643</name>
</gene>
<feature type="transmembrane region" description="Helical" evidence="1">
    <location>
        <begin position="86"/>
        <end position="106"/>
    </location>
</feature>
<accession>A8YDC1</accession>
<keyword evidence="1" id="KW-1133">Transmembrane helix</keyword>
<organism evidence="2">
    <name type="scientific">Microcystis aeruginosa (strain PCC 7806)</name>
    <dbReference type="NCBI Taxonomy" id="267872"/>
    <lineage>
        <taxon>Bacteria</taxon>
        <taxon>Bacillati</taxon>
        <taxon>Cyanobacteriota</taxon>
        <taxon>Cyanophyceae</taxon>
        <taxon>Oscillatoriophycideae</taxon>
        <taxon>Chroococcales</taxon>
        <taxon>Microcystaceae</taxon>
        <taxon>Microcystis</taxon>
    </lineage>
</organism>
<feature type="transmembrane region" description="Helical" evidence="1">
    <location>
        <begin position="140"/>
        <end position="162"/>
    </location>
</feature>
<evidence type="ECO:0000256" key="1">
    <source>
        <dbReference type="SAM" id="Phobius"/>
    </source>
</evidence>
<protein>
    <submittedName>
        <fullName evidence="2">Genome sequencing data, contig C291</fullName>
    </submittedName>
</protein>
<feature type="transmembrane region" description="Helical" evidence="1">
    <location>
        <begin position="54"/>
        <end position="74"/>
    </location>
</feature>